<evidence type="ECO:0000313" key="2">
    <source>
        <dbReference type="EMBL" id="KAG2500917.1"/>
    </source>
</evidence>
<feature type="compositionally biased region" description="Polar residues" evidence="1">
    <location>
        <begin position="114"/>
        <end position="144"/>
    </location>
</feature>
<feature type="region of interest" description="Disordered" evidence="1">
    <location>
        <begin position="92"/>
        <end position="167"/>
    </location>
</feature>
<dbReference type="Proteomes" id="UP000612055">
    <property type="component" value="Unassembled WGS sequence"/>
</dbReference>
<evidence type="ECO:0000313" key="3">
    <source>
        <dbReference type="Proteomes" id="UP000612055"/>
    </source>
</evidence>
<organism evidence="2 3">
    <name type="scientific">Edaphochlamys debaryana</name>
    <dbReference type="NCBI Taxonomy" id="47281"/>
    <lineage>
        <taxon>Eukaryota</taxon>
        <taxon>Viridiplantae</taxon>
        <taxon>Chlorophyta</taxon>
        <taxon>core chlorophytes</taxon>
        <taxon>Chlorophyceae</taxon>
        <taxon>CS clade</taxon>
        <taxon>Chlamydomonadales</taxon>
        <taxon>Chlamydomonadales incertae sedis</taxon>
        <taxon>Edaphochlamys</taxon>
    </lineage>
</organism>
<protein>
    <submittedName>
        <fullName evidence="2">Uncharacterized protein</fullName>
    </submittedName>
</protein>
<accession>A0A835YFS3</accession>
<keyword evidence="3" id="KW-1185">Reference proteome</keyword>
<sequence>MLGGTRPDTLLFRHGEDEDVVTKNGSGMLTSDLSEVEQTLLAIRDNKITVEQLKNFNSEDYPVFIVKAEAQRVVVRAFVDSSAPATVPAACEDLNDEARPRPSARLSEAGGANTAPSAGAQPQQSELPSGMTTETGQTSEQQPSDVAGQAKRKQRTPKPPVALTEDEATRAEAVRAYASMIRRWFDDALMKGFKMYVVWVQGCPLRVKDVWPEQQKGRGNSRAKPPRTLSPDQLESGKALYIGFTAVSGYVAHEQLKKGSTFPYGQFRQYKAVCESLGGDKCKAAKLWSYPGLAVHALPTAVSAIPSQLYDTRANATAAQSIAWYAAEEEAANAAYPKVKPVMDVLADLKQLQDRKRYPWFRYVDSEAVESEARQKLGDRLKDSPEAELALRHVLLGLSAHQAKQVQLLETWKEGKRRGDEAKAAAAPAAKKAKKGVTEESLDITPGMVSSRSYIAQLLGVTMSKVLVSKATTVLDPTPQRQLTIKEAMMKAD</sequence>
<evidence type="ECO:0000256" key="1">
    <source>
        <dbReference type="SAM" id="MobiDB-lite"/>
    </source>
</evidence>
<dbReference type="AlphaFoldDB" id="A0A835YFS3"/>
<dbReference type="EMBL" id="JAEHOE010000002">
    <property type="protein sequence ID" value="KAG2500917.1"/>
    <property type="molecule type" value="Genomic_DNA"/>
</dbReference>
<reference evidence="2" key="1">
    <citation type="journal article" date="2020" name="bioRxiv">
        <title>Comparative genomics of Chlamydomonas.</title>
        <authorList>
            <person name="Craig R.J."/>
            <person name="Hasan A.R."/>
            <person name="Ness R.W."/>
            <person name="Keightley P.D."/>
        </authorList>
    </citation>
    <scope>NUCLEOTIDE SEQUENCE</scope>
    <source>
        <strain evidence="2">CCAP 11/70</strain>
    </source>
</reference>
<comment type="caution">
    <text evidence="2">The sequence shown here is derived from an EMBL/GenBank/DDBJ whole genome shotgun (WGS) entry which is preliminary data.</text>
</comment>
<gene>
    <name evidence="2" type="ORF">HYH03_000744</name>
</gene>
<proteinExistence type="predicted"/>
<name>A0A835YFS3_9CHLO</name>